<evidence type="ECO:0000313" key="1">
    <source>
        <dbReference type="EMBL" id="CAI2191281.1"/>
    </source>
</evidence>
<name>A0A9W4T3D8_9GLOM</name>
<dbReference type="AlphaFoldDB" id="A0A9W4T3D8"/>
<reference evidence="1" key="1">
    <citation type="submission" date="2022-08" db="EMBL/GenBank/DDBJ databases">
        <authorList>
            <person name="Kallberg Y."/>
            <person name="Tangrot J."/>
            <person name="Rosling A."/>
        </authorList>
    </citation>
    <scope>NUCLEOTIDE SEQUENCE</scope>
    <source>
        <strain evidence="1">Wild A</strain>
    </source>
</reference>
<gene>
    <name evidence="1" type="ORF">FWILDA_LOCUS14994</name>
</gene>
<keyword evidence="2" id="KW-1185">Reference proteome</keyword>
<evidence type="ECO:0000313" key="2">
    <source>
        <dbReference type="Proteomes" id="UP001153678"/>
    </source>
</evidence>
<feature type="non-terminal residue" evidence="1">
    <location>
        <position position="100"/>
    </location>
</feature>
<dbReference type="Proteomes" id="UP001153678">
    <property type="component" value="Unassembled WGS sequence"/>
</dbReference>
<sequence>TELVDERNTHAKTRWIWDYWIEDVRVKQGQQHQVIICQVIIDDNQNICRKTYIQSRSSTGNATSHLRNRYRITKDGKIDKSDDLEQDVIMHRRQYSKEKQ</sequence>
<dbReference type="OrthoDB" id="2425525at2759"/>
<protein>
    <submittedName>
        <fullName evidence="1">19873_t:CDS:1</fullName>
    </submittedName>
</protein>
<dbReference type="EMBL" id="CAMKVN010007271">
    <property type="protein sequence ID" value="CAI2191281.1"/>
    <property type="molecule type" value="Genomic_DNA"/>
</dbReference>
<comment type="caution">
    <text evidence="1">The sequence shown here is derived from an EMBL/GenBank/DDBJ whole genome shotgun (WGS) entry which is preliminary data.</text>
</comment>
<accession>A0A9W4T3D8</accession>
<proteinExistence type="predicted"/>
<organism evidence="1 2">
    <name type="scientific">Funneliformis geosporum</name>
    <dbReference type="NCBI Taxonomy" id="1117311"/>
    <lineage>
        <taxon>Eukaryota</taxon>
        <taxon>Fungi</taxon>
        <taxon>Fungi incertae sedis</taxon>
        <taxon>Mucoromycota</taxon>
        <taxon>Glomeromycotina</taxon>
        <taxon>Glomeromycetes</taxon>
        <taxon>Glomerales</taxon>
        <taxon>Glomeraceae</taxon>
        <taxon>Funneliformis</taxon>
    </lineage>
</organism>